<comment type="caution">
    <text evidence="1">The sequence shown here is derived from an EMBL/GenBank/DDBJ whole genome shotgun (WGS) entry which is preliminary data.</text>
</comment>
<organism evidence="1 2">
    <name type="scientific">Roseobacter insulae</name>
    <dbReference type="NCBI Taxonomy" id="2859783"/>
    <lineage>
        <taxon>Bacteria</taxon>
        <taxon>Pseudomonadati</taxon>
        <taxon>Pseudomonadota</taxon>
        <taxon>Alphaproteobacteria</taxon>
        <taxon>Rhodobacterales</taxon>
        <taxon>Roseobacteraceae</taxon>
        <taxon>Roseobacter</taxon>
    </lineage>
</organism>
<reference evidence="1" key="1">
    <citation type="submission" date="2021-07" db="EMBL/GenBank/DDBJ databases">
        <title>Roseobacter insulae sp. nov., isolated from a tidal flat.</title>
        <authorList>
            <person name="Park S."/>
            <person name="Yoon J.-H."/>
        </authorList>
    </citation>
    <scope>NUCLEOTIDE SEQUENCE</scope>
    <source>
        <strain evidence="1">YSTF-M11</strain>
    </source>
</reference>
<accession>A0A9X1K223</accession>
<evidence type="ECO:0000313" key="1">
    <source>
        <dbReference type="EMBL" id="MBW4707097.1"/>
    </source>
</evidence>
<sequence>MIFAPTRRKFQKIMLAIDTCSRSVACCLGLLVLQGCSFNDFGFVNVNTRETYETRTRHIVANGLRIETRGPMAGLSFGRVEALHLHIKSCGRLAPRLHYQETAGLQLVASSLEFGLTLGRREVLLAATGAPNGASAVRFDPASPERASIEISLSDQSNCQLQNQRKNAS</sequence>
<proteinExistence type="predicted"/>
<keyword evidence="2" id="KW-1185">Reference proteome</keyword>
<gene>
    <name evidence="1" type="ORF">KX928_04775</name>
</gene>
<dbReference type="AlphaFoldDB" id="A0A9X1K223"/>
<dbReference type="RefSeq" id="WP_219499555.1">
    <property type="nucleotide sequence ID" value="NZ_JAHXDN010000001.1"/>
</dbReference>
<dbReference type="Proteomes" id="UP001138661">
    <property type="component" value="Unassembled WGS sequence"/>
</dbReference>
<evidence type="ECO:0000313" key="2">
    <source>
        <dbReference type="Proteomes" id="UP001138661"/>
    </source>
</evidence>
<dbReference type="EMBL" id="JAHXDN010000001">
    <property type="protein sequence ID" value="MBW4707097.1"/>
    <property type="molecule type" value="Genomic_DNA"/>
</dbReference>
<protein>
    <submittedName>
        <fullName evidence="1">Uncharacterized protein</fullName>
    </submittedName>
</protein>
<name>A0A9X1K223_9RHOB</name>